<protein>
    <submittedName>
        <fullName evidence="1">Uncharacterized protein</fullName>
    </submittedName>
</protein>
<organism evidence="1 2">
    <name type="scientific">Naganishia onofrii</name>
    <dbReference type="NCBI Taxonomy" id="1851511"/>
    <lineage>
        <taxon>Eukaryota</taxon>
        <taxon>Fungi</taxon>
        <taxon>Dikarya</taxon>
        <taxon>Basidiomycota</taxon>
        <taxon>Agaricomycotina</taxon>
        <taxon>Tremellomycetes</taxon>
        <taxon>Filobasidiales</taxon>
        <taxon>Filobasidiaceae</taxon>
        <taxon>Naganishia</taxon>
    </lineage>
</organism>
<reference evidence="1" key="1">
    <citation type="submission" date="2023-04" db="EMBL/GenBank/DDBJ databases">
        <title>Draft Genome sequencing of Naganishia species isolated from polar environments using Oxford Nanopore Technology.</title>
        <authorList>
            <person name="Leo P."/>
            <person name="Venkateswaran K."/>
        </authorList>
    </citation>
    <scope>NUCLEOTIDE SEQUENCE</scope>
    <source>
        <strain evidence="1">DBVPG 5303</strain>
    </source>
</reference>
<sequence>MSGSPPQNPSNSNASADLSKLVAPHGKAVAGHPDAEIVSPAWVPSPRFALPGENDFHLDGGEFGLKGAPAQGRATGLSKLDKWHRAHNDMAYREVGEEEEEPMSPIDRSIAVLPLEVFRTPQISGAPELPEASAASFMEQDSKSGSNVSYPGSFHIKEGKGEERAPEQSSYHTMSVMTSPAHQKSERSSYASYHSGGMDLSLFPQFPTRNSVSAAGASRVDEPDEDAERQRMLEDAEVALKLAQQLATQEGTEKQRQAMIEKAMNDNQLSREEATKRQDAWEAASYEEKRSDEKAAPEAPYARGHRDRRPHPLARQYSSSALARTGLKNDGQPPTVSDQTARTAGGTTSSNLTAPSGSQRPPPKSFDEILRGIAGSGPAPTTLPTNSGPAGSQLTSVAAPTASTKKGDESTSKGSQ</sequence>
<keyword evidence="2" id="KW-1185">Reference proteome</keyword>
<gene>
    <name evidence="1" type="ORF">QFC24_004486</name>
</gene>
<accession>A0ACC2XET5</accession>
<name>A0ACC2XET5_9TREE</name>
<evidence type="ECO:0000313" key="2">
    <source>
        <dbReference type="Proteomes" id="UP001234202"/>
    </source>
</evidence>
<dbReference type="Proteomes" id="UP001234202">
    <property type="component" value="Unassembled WGS sequence"/>
</dbReference>
<dbReference type="EMBL" id="JASBWV010000016">
    <property type="protein sequence ID" value="KAJ9121904.1"/>
    <property type="molecule type" value="Genomic_DNA"/>
</dbReference>
<evidence type="ECO:0000313" key="1">
    <source>
        <dbReference type="EMBL" id="KAJ9121904.1"/>
    </source>
</evidence>
<comment type="caution">
    <text evidence="1">The sequence shown here is derived from an EMBL/GenBank/DDBJ whole genome shotgun (WGS) entry which is preliminary data.</text>
</comment>
<proteinExistence type="predicted"/>